<organism evidence="1 2">
    <name type="scientific">Monoglobus pectinilyticus</name>
    <dbReference type="NCBI Taxonomy" id="1981510"/>
    <lineage>
        <taxon>Bacteria</taxon>
        <taxon>Bacillati</taxon>
        <taxon>Bacillota</taxon>
        <taxon>Clostridia</taxon>
        <taxon>Monoglobales</taxon>
        <taxon>Monoglobaceae</taxon>
        <taxon>Monoglobus</taxon>
    </lineage>
</organism>
<dbReference type="GO" id="GO:0051537">
    <property type="term" value="F:2 iron, 2 sulfur cluster binding"/>
    <property type="evidence" value="ECO:0007669"/>
    <property type="project" value="InterPro"/>
</dbReference>
<sequence>MNNNDAIFEKARELGELIKASDVRQRSEEASKALLSDETAKGLIDSYNKLREDKMAEFTEKQPTQEEAQEVNNVLQAEFEKMAENDIIKEYLEAARSYEMVLGQMDSILKHFIVGEQENQCGEGGCATCGGCH</sequence>
<proteinExistence type="predicted"/>
<dbReference type="SUPFAM" id="SSF158622">
    <property type="entry name" value="YheA/YmcA-like"/>
    <property type="match status" value="1"/>
</dbReference>
<dbReference type="Proteomes" id="UP000235589">
    <property type="component" value="Chromosome"/>
</dbReference>
<dbReference type="KEGG" id="mpec:B9O19_01955"/>
<accession>A0A2K9P4C4</accession>
<dbReference type="InterPro" id="IPR010368">
    <property type="entry name" value="Com_YlbF"/>
</dbReference>
<dbReference type="InterPro" id="IPR006058">
    <property type="entry name" value="2Fe2S_fd_BS"/>
</dbReference>
<reference evidence="1 2" key="1">
    <citation type="submission" date="2017-04" db="EMBL/GenBank/DDBJ databases">
        <title>Monoglobus pectinilyticus 14 draft genome.</title>
        <authorList>
            <person name="Kim C."/>
            <person name="Rosendale D.I."/>
            <person name="Kelly W.J."/>
            <person name="Tannock G.W."/>
            <person name="Patchett M.L."/>
            <person name="Jordens J.Z."/>
        </authorList>
    </citation>
    <scope>NUCLEOTIDE SEQUENCE [LARGE SCALE GENOMIC DNA]</scope>
    <source>
        <strain evidence="1 2">14</strain>
    </source>
</reference>
<evidence type="ECO:0008006" key="3">
    <source>
        <dbReference type="Google" id="ProtNLM"/>
    </source>
</evidence>
<dbReference type="InterPro" id="IPR023378">
    <property type="entry name" value="YheA/YmcA-like_dom_sf"/>
</dbReference>
<dbReference type="AlphaFoldDB" id="A0A2K9P4C4"/>
<dbReference type="GeneID" id="98063333"/>
<evidence type="ECO:0000313" key="1">
    <source>
        <dbReference type="EMBL" id="AUO20102.1"/>
    </source>
</evidence>
<dbReference type="PROSITE" id="PS00197">
    <property type="entry name" value="2FE2S_FER_1"/>
    <property type="match status" value="1"/>
</dbReference>
<evidence type="ECO:0000313" key="2">
    <source>
        <dbReference type="Proteomes" id="UP000235589"/>
    </source>
</evidence>
<name>A0A2K9P4C4_9FIRM</name>
<dbReference type="EMBL" id="CP020991">
    <property type="protein sequence ID" value="AUO20102.1"/>
    <property type="molecule type" value="Genomic_DNA"/>
</dbReference>
<protein>
    <recommendedName>
        <fullName evidence="3">YlbF family regulator</fullName>
    </recommendedName>
</protein>
<keyword evidence="2" id="KW-1185">Reference proteome</keyword>
<dbReference type="RefSeq" id="WP_102366244.1">
    <property type="nucleotide sequence ID" value="NZ_CP020991.1"/>
</dbReference>
<dbReference type="Pfam" id="PF06133">
    <property type="entry name" value="Com_YlbF"/>
    <property type="match status" value="1"/>
</dbReference>
<dbReference type="Gene3D" id="1.20.1500.10">
    <property type="entry name" value="YheA/YmcA-like"/>
    <property type="match status" value="1"/>
</dbReference>
<gene>
    <name evidence="1" type="ORF">B9O19_01955</name>
</gene>